<gene>
    <name evidence="1" type="ORF">HNP98_001726</name>
</gene>
<proteinExistence type="predicted"/>
<evidence type="ECO:0000313" key="2">
    <source>
        <dbReference type="Proteomes" id="UP000779507"/>
    </source>
</evidence>
<accession>A0ABX2FPY0</accession>
<comment type="caution">
    <text evidence="1">The sequence shown here is derived from an EMBL/GenBank/DDBJ whole genome shotgun (WGS) entry which is preliminary data.</text>
</comment>
<organism evidence="1 2">
    <name type="scientific">Hymenobacter caeli</name>
    <dbReference type="NCBI Taxonomy" id="2735894"/>
    <lineage>
        <taxon>Bacteria</taxon>
        <taxon>Pseudomonadati</taxon>
        <taxon>Bacteroidota</taxon>
        <taxon>Cytophagia</taxon>
        <taxon>Cytophagales</taxon>
        <taxon>Hymenobacteraceae</taxon>
        <taxon>Hymenobacter</taxon>
    </lineage>
</organism>
<name>A0ABX2FPY0_9BACT</name>
<protein>
    <submittedName>
        <fullName evidence="1">Uncharacterized protein</fullName>
    </submittedName>
</protein>
<keyword evidence="2" id="KW-1185">Reference proteome</keyword>
<sequence>MSQTPETPEPGESNLRRALHQLPAHAPDPATWSRVEALLAVDAALARAVPALPVHAPDAAVWGAIVAQLDATGAPDAPVAQPAAPAVVRPLWPARAVRRVLAVAASVLLLLGAWWQLRPVALVPAAPHETLTFSEEESGAPLPAPLPGPDPLERQGLAFIDAHCSSLPAVCGSGQFCSLRTQLAELETQETQLRQDARRFGASPELLREQARLVRLKATVTRELVQLLIS</sequence>
<dbReference type="EMBL" id="JABSNP010000006">
    <property type="protein sequence ID" value="NRT18903.1"/>
    <property type="molecule type" value="Genomic_DNA"/>
</dbReference>
<evidence type="ECO:0000313" key="1">
    <source>
        <dbReference type="EMBL" id="NRT18903.1"/>
    </source>
</evidence>
<dbReference type="RefSeq" id="WP_173809636.1">
    <property type="nucleotide sequence ID" value="NZ_JABSNP010000006.1"/>
</dbReference>
<dbReference type="Proteomes" id="UP000779507">
    <property type="component" value="Unassembled WGS sequence"/>
</dbReference>
<reference evidence="1 2" key="1">
    <citation type="submission" date="2020-05" db="EMBL/GenBank/DDBJ databases">
        <title>Genomic Encyclopedia of Type Strains, Phase IV (KMG-V): Genome sequencing to study the core and pangenomes of soil and plant-associated prokaryotes.</title>
        <authorList>
            <person name="Whitman W."/>
        </authorList>
    </citation>
    <scope>NUCLEOTIDE SEQUENCE [LARGE SCALE GENOMIC DNA]</scope>
    <source>
        <strain evidence="1 2">9A</strain>
    </source>
</reference>